<evidence type="ECO:0000313" key="3">
    <source>
        <dbReference type="Proteomes" id="UP000515955"/>
    </source>
</evidence>
<accession>A0A7G9SAW3</accession>
<feature type="signal peptide" evidence="1">
    <location>
        <begin position="1"/>
        <end position="19"/>
    </location>
</feature>
<keyword evidence="1" id="KW-0732">Signal</keyword>
<organism evidence="2 3">
    <name type="scientific">Sphingomonas rhizophila</name>
    <dbReference type="NCBI Taxonomy" id="2071607"/>
    <lineage>
        <taxon>Bacteria</taxon>
        <taxon>Pseudomonadati</taxon>
        <taxon>Pseudomonadota</taxon>
        <taxon>Alphaproteobacteria</taxon>
        <taxon>Sphingomonadales</taxon>
        <taxon>Sphingomonadaceae</taxon>
        <taxon>Sphingomonas</taxon>
    </lineage>
</organism>
<gene>
    <name evidence="2" type="ORF">H9L12_12440</name>
</gene>
<protein>
    <recommendedName>
        <fullName evidence="4">Alpha/beta hydrolase</fullName>
    </recommendedName>
</protein>
<dbReference type="AlphaFoldDB" id="A0A7G9SAW3"/>
<dbReference type="EMBL" id="CP060717">
    <property type="protein sequence ID" value="QNN64988.1"/>
    <property type="molecule type" value="Genomic_DNA"/>
</dbReference>
<dbReference type="RefSeq" id="WP_187541987.1">
    <property type="nucleotide sequence ID" value="NZ_CP060717.1"/>
</dbReference>
<feature type="chain" id="PRO_5028840250" description="Alpha/beta hydrolase" evidence="1">
    <location>
        <begin position="20"/>
        <end position="286"/>
    </location>
</feature>
<sequence length="286" mass="29929">MRWTLLAMAVLVAGGEVSAHPGHAPLVASANEVITPERLDLPASKGRKLAITVWPALGNDGPVVIFGHGLGGEPEAYRGLFELWAMTGTTVVAPIEPDSRANSDHDKVDLPTGFGLRTEDLMIARGYVAQRFPKRPVFLAGHSYGSLFAMMGGGAVTAAGPLNGPPVAGVVAFSTPGKIQGVVKPDSFASLKVPLLLVTGTEDTVPGFVPDAADHRFPFDSAAPGDKMLVTFKGGAHDLAIRPGLPSSVSAALSAAFFEAYGRPDPDARAEFRKFKSTGTYTVEVR</sequence>
<name>A0A7G9SAW3_9SPHN</name>
<evidence type="ECO:0000313" key="2">
    <source>
        <dbReference type="EMBL" id="QNN64988.1"/>
    </source>
</evidence>
<evidence type="ECO:0000256" key="1">
    <source>
        <dbReference type="SAM" id="SignalP"/>
    </source>
</evidence>
<reference evidence="2 3" key="1">
    <citation type="submission" date="2020-08" db="EMBL/GenBank/DDBJ databases">
        <title>Genome sequence of Sphingomonas rhizophila KACC 19189T.</title>
        <authorList>
            <person name="Hyun D.-W."/>
            <person name="Bae J.-W."/>
        </authorList>
    </citation>
    <scope>NUCLEOTIDE SEQUENCE [LARGE SCALE GENOMIC DNA]</scope>
    <source>
        <strain evidence="2 3">KACC 19189</strain>
    </source>
</reference>
<dbReference type="Proteomes" id="UP000515955">
    <property type="component" value="Chromosome"/>
</dbReference>
<dbReference type="SUPFAM" id="SSF53474">
    <property type="entry name" value="alpha/beta-Hydrolases"/>
    <property type="match status" value="1"/>
</dbReference>
<dbReference type="KEGG" id="srhi:H9L12_12440"/>
<evidence type="ECO:0008006" key="4">
    <source>
        <dbReference type="Google" id="ProtNLM"/>
    </source>
</evidence>
<proteinExistence type="predicted"/>
<dbReference type="InterPro" id="IPR029058">
    <property type="entry name" value="AB_hydrolase_fold"/>
</dbReference>
<dbReference type="Gene3D" id="3.40.50.1820">
    <property type="entry name" value="alpha/beta hydrolase"/>
    <property type="match status" value="1"/>
</dbReference>
<keyword evidence="3" id="KW-1185">Reference proteome</keyword>